<reference evidence="3" key="1">
    <citation type="journal article" date="2014" name="Int. J. Syst. Evol. Microbiol.">
        <title>Complete genome sequence of Corynebacterium casei LMG S-19264T (=DSM 44701T), isolated from a smear-ripened cheese.</title>
        <authorList>
            <consortium name="US DOE Joint Genome Institute (JGI-PGF)"/>
            <person name="Walter F."/>
            <person name="Albersmeier A."/>
            <person name="Kalinowski J."/>
            <person name="Ruckert C."/>
        </authorList>
    </citation>
    <scope>NUCLEOTIDE SEQUENCE</scope>
    <source>
        <strain evidence="3">CGMCC 1.12827</strain>
    </source>
</reference>
<keyword evidence="4" id="KW-1185">Reference proteome</keyword>
<proteinExistence type="predicted"/>
<evidence type="ECO:0000256" key="2">
    <source>
        <dbReference type="SAM" id="MobiDB-lite"/>
    </source>
</evidence>
<name>A0A916T5K4_9ACTN</name>
<evidence type="ECO:0000313" key="3">
    <source>
        <dbReference type="EMBL" id="GGB32725.1"/>
    </source>
</evidence>
<organism evidence="3 4">
    <name type="scientific">Gordonia jinhuaensis</name>
    <dbReference type="NCBI Taxonomy" id="1517702"/>
    <lineage>
        <taxon>Bacteria</taxon>
        <taxon>Bacillati</taxon>
        <taxon>Actinomycetota</taxon>
        <taxon>Actinomycetes</taxon>
        <taxon>Mycobacteriales</taxon>
        <taxon>Gordoniaceae</taxon>
        <taxon>Gordonia</taxon>
    </lineage>
</organism>
<dbReference type="InterPro" id="IPR023606">
    <property type="entry name" value="CoA-Trfase_III_dom_1_sf"/>
</dbReference>
<reference evidence="3" key="2">
    <citation type="submission" date="2020-09" db="EMBL/GenBank/DDBJ databases">
        <authorList>
            <person name="Sun Q."/>
            <person name="Zhou Y."/>
        </authorList>
    </citation>
    <scope>NUCLEOTIDE SEQUENCE</scope>
    <source>
        <strain evidence="3">CGMCC 1.12827</strain>
    </source>
</reference>
<comment type="caution">
    <text evidence="3">The sequence shown here is derived from an EMBL/GenBank/DDBJ whole genome shotgun (WGS) entry which is preliminary data.</text>
</comment>
<evidence type="ECO:0000256" key="1">
    <source>
        <dbReference type="ARBA" id="ARBA00022679"/>
    </source>
</evidence>
<sequence>MPTTDRSPSSSQPSGYDGAGRLPLEGVRVVALEQAVAGPLATRHLADLGARVIKLERPGEGDFARNYDRAVHGLAAHFVWLNRSKESVCVDLKTPAGREFAAALIGSADVFIQNAAPGVVDRLGLDAETLRAENPSLIVVNISGYGTSGPRRDRKAYDMLV</sequence>
<dbReference type="Gene3D" id="3.40.50.10540">
    <property type="entry name" value="Crotonobetainyl-coa:carnitine coa-transferase, domain 1"/>
    <property type="match status" value="1"/>
</dbReference>
<dbReference type="GO" id="GO:0008410">
    <property type="term" value="F:CoA-transferase activity"/>
    <property type="evidence" value="ECO:0007669"/>
    <property type="project" value="TreeGrafter"/>
</dbReference>
<dbReference type="InterPro" id="IPR003673">
    <property type="entry name" value="CoA-Trfase_fam_III"/>
</dbReference>
<dbReference type="AlphaFoldDB" id="A0A916T5K4"/>
<protein>
    <submittedName>
        <fullName evidence="3">CoA transferase</fullName>
    </submittedName>
</protein>
<gene>
    <name evidence="3" type="ORF">GCM10011489_21120</name>
</gene>
<dbReference type="PANTHER" id="PTHR48207">
    <property type="entry name" value="SUCCINATE--HYDROXYMETHYLGLUTARATE COA-TRANSFERASE"/>
    <property type="match status" value="1"/>
</dbReference>
<accession>A0A916T5K4</accession>
<feature type="compositionally biased region" description="Polar residues" evidence="2">
    <location>
        <begin position="1"/>
        <end position="14"/>
    </location>
</feature>
<dbReference type="Proteomes" id="UP000621454">
    <property type="component" value="Unassembled WGS sequence"/>
</dbReference>
<dbReference type="PANTHER" id="PTHR48207:SF3">
    <property type="entry name" value="SUCCINATE--HYDROXYMETHYLGLUTARATE COA-TRANSFERASE"/>
    <property type="match status" value="1"/>
</dbReference>
<dbReference type="SUPFAM" id="SSF89796">
    <property type="entry name" value="CoA-transferase family III (CaiB/BaiF)"/>
    <property type="match status" value="1"/>
</dbReference>
<dbReference type="Pfam" id="PF02515">
    <property type="entry name" value="CoA_transf_3"/>
    <property type="match status" value="1"/>
</dbReference>
<dbReference type="EMBL" id="BMGC01000012">
    <property type="protein sequence ID" value="GGB32725.1"/>
    <property type="molecule type" value="Genomic_DNA"/>
</dbReference>
<dbReference type="InterPro" id="IPR050483">
    <property type="entry name" value="CoA-transferase_III_domain"/>
</dbReference>
<feature type="region of interest" description="Disordered" evidence="2">
    <location>
        <begin position="1"/>
        <end position="20"/>
    </location>
</feature>
<evidence type="ECO:0000313" key="4">
    <source>
        <dbReference type="Proteomes" id="UP000621454"/>
    </source>
</evidence>
<keyword evidence="1 3" id="KW-0808">Transferase</keyword>